<keyword evidence="2" id="KW-0969">Cilium</keyword>
<evidence type="ECO:0000313" key="2">
    <source>
        <dbReference type="EMBL" id="RKI92404.1"/>
    </source>
</evidence>
<keyword evidence="3" id="KW-1185">Reference proteome</keyword>
<proteinExistence type="predicted"/>
<dbReference type="Pfam" id="PF03646">
    <property type="entry name" value="FlaG"/>
    <property type="match status" value="1"/>
</dbReference>
<dbReference type="AlphaFoldDB" id="A0A3A9AN01"/>
<dbReference type="Proteomes" id="UP000280696">
    <property type="component" value="Unassembled WGS sequence"/>
</dbReference>
<feature type="region of interest" description="Disordered" evidence="1">
    <location>
        <begin position="1"/>
        <end position="84"/>
    </location>
</feature>
<dbReference type="Gene3D" id="3.30.160.170">
    <property type="entry name" value="FlaG-like"/>
    <property type="match status" value="1"/>
</dbReference>
<organism evidence="2 3">
    <name type="scientific">Parablautia intestinalis</name>
    <dbReference type="NCBI Taxonomy" id="2320100"/>
    <lineage>
        <taxon>Bacteria</taxon>
        <taxon>Bacillati</taxon>
        <taxon>Bacillota</taxon>
        <taxon>Clostridia</taxon>
        <taxon>Lachnospirales</taxon>
        <taxon>Lachnospiraceae</taxon>
        <taxon>Parablautia</taxon>
    </lineage>
</organism>
<evidence type="ECO:0000313" key="3">
    <source>
        <dbReference type="Proteomes" id="UP000280696"/>
    </source>
</evidence>
<sequence>MAIEPLSSAMTYQAQTTQQVKQQAKPVQKVVENMDVTTQEQNNAYDSTTVKVAETERSGEHENSQGNGDGSAAGERQQAASDQIKKAVEKLNKNMSSSEAVFGIHEGTNRLTIKIIDKESKEVLKELPPEKILDMIAKAWELAGIMVDEKG</sequence>
<keyword evidence="2" id="KW-0966">Cell projection</keyword>
<feature type="compositionally biased region" description="Polar residues" evidence="1">
    <location>
        <begin position="35"/>
        <end position="50"/>
    </location>
</feature>
<dbReference type="OrthoDB" id="9799867at2"/>
<feature type="compositionally biased region" description="Basic and acidic residues" evidence="1">
    <location>
        <begin position="53"/>
        <end position="63"/>
    </location>
</feature>
<dbReference type="InterPro" id="IPR035924">
    <property type="entry name" value="FlaG-like_sf"/>
</dbReference>
<dbReference type="RefSeq" id="WP_120468152.1">
    <property type="nucleotide sequence ID" value="NZ_CATAJS010000004.1"/>
</dbReference>
<protein>
    <submittedName>
        <fullName evidence="2">Flagellar protein FlaG</fullName>
    </submittedName>
</protein>
<reference evidence="2 3" key="1">
    <citation type="submission" date="2018-09" db="EMBL/GenBank/DDBJ databases">
        <title>Murine metabolic-syndrome-specific gut microbial biobank.</title>
        <authorList>
            <person name="Liu C."/>
        </authorList>
    </citation>
    <scope>NUCLEOTIDE SEQUENCE [LARGE SCALE GENOMIC DNA]</scope>
    <source>
        <strain evidence="2 3">0.1xD8-82</strain>
    </source>
</reference>
<name>A0A3A9AN01_9FIRM</name>
<dbReference type="SUPFAM" id="SSF160214">
    <property type="entry name" value="FlaG-like"/>
    <property type="match status" value="1"/>
</dbReference>
<comment type="caution">
    <text evidence="2">The sequence shown here is derived from an EMBL/GenBank/DDBJ whole genome shotgun (WGS) entry which is preliminary data.</text>
</comment>
<dbReference type="InterPro" id="IPR005186">
    <property type="entry name" value="FlaG"/>
</dbReference>
<keyword evidence="2" id="KW-0282">Flagellum</keyword>
<accession>A0A3A9AN01</accession>
<evidence type="ECO:0000256" key="1">
    <source>
        <dbReference type="SAM" id="MobiDB-lite"/>
    </source>
</evidence>
<dbReference type="EMBL" id="RAYQ01000005">
    <property type="protein sequence ID" value="RKI92404.1"/>
    <property type="molecule type" value="Genomic_DNA"/>
</dbReference>
<dbReference type="PANTHER" id="PTHR37166:SF1">
    <property type="entry name" value="PROTEIN FLAG"/>
    <property type="match status" value="1"/>
</dbReference>
<gene>
    <name evidence="2" type="ORF">D7V94_06930</name>
</gene>
<dbReference type="PANTHER" id="PTHR37166">
    <property type="entry name" value="PROTEIN FLAG"/>
    <property type="match status" value="1"/>
</dbReference>
<feature type="compositionally biased region" description="Low complexity" evidence="1">
    <location>
        <begin position="13"/>
        <end position="31"/>
    </location>
</feature>